<gene>
    <name evidence="10" type="ORF">LPB303_08280</name>
</gene>
<reference evidence="10 11" key="1">
    <citation type="submission" date="2016-02" db="EMBL/GenBank/DDBJ databases">
        <title>Draft genome sequence of Polaribacter atrinae KACC17473.</title>
        <authorList>
            <person name="Shin S.-K."/>
            <person name="Yi H."/>
        </authorList>
    </citation>
    <scope>NUCLEOTIDE SEQUENCE [LARGE SCALE GENOMIC DNA]</scope>
    <source>
        <strain evidence="10 11">KACC 17473</strain>
    </source>
</reference>
<evidence type="ECO:0000256" key="6">
    <source>
        <dbReference type="ARBA" id="ARBA00023136"/>
    </source>
</evidence>
<organism evidence="10 11">
    <name type="scientific">Polaribacter atrinae</name>
    <dbReference type="NCBI Taxonomy" id="1333662"/>
    <lineage>
        <taxon>Bacteria</taxon>
        <taxon>Pseudomonadati</taxon>
        <taxon>Bacteroidota</taxon>
        <taxon>Flavobacteriia</taxon>
        <taxon>Flavobacteriales</taxon>
        <taxon>Flavobacteriaceae</taxon>
    </lineage>
</organism>
<sequence length="97" mass="10877">MFLEIVTPEAILFSAKIDSLSVPGENGEFQMLNNHAPVVSNLKEGIVKIHVHSKEHLEFDQFKGHYEIHIDDDNILTIAIKSGTLELKDNKVIILAD</sequence>
<evidence type="ECO:0000259" key="9">
    <source>
        <dbReference type="Pfam" id="PF02823"/>
    </source>
</evidence>
<comment type="caution">
    <text evidence="10">The sequence shown here is derived from an EMBL/GenBank/DDBJ whole genome shotgun (WGS) entry which is preliminary data.</text>
</comment>
<comment type="similarity">
    <text evidence="3">Belongs to the ATPase epsilon chain family.</text>
</comment>
<keyword evidence="8" id="KW-0066">ATP synthesis</keyword>
<evidence type="ECO:0000256" key="8">
    <source>
        <dbReference type="ARBA" id="ARBA00023310"/>
    </source>
</evidence>
<protein>
    <recommendedName>
        <fullName evidence="9">ATP synthase F1 complex delta/epsilon subunit N-terminal domain-containing protein</fullName>
    </recommendedName>
</protein>
<dbReference type="InterPro" id="IPR001469">
    <property type="entry name" value="ATP_synth_F1_dsu/esu"/>
</dbReference>
<evidence type="ECO:0000313" key="10">
    <source>
        <dbReference type="EMBL" id="OAD45381.1"/>
    </source>
</evidence>
<name>A0A176TCJ8_9FLAO</name>
<evidence type="ECO:0000256" key="4">
    <source>
        <dbReference type="ARBA" id="ARBA00022448"/>
    </source>
</evidence>
<dbReference type="Pfam" id="PF02823">
    <property type="entry name" value="ATP-synt_DE_N"/>
    <property type="match status" value="1"/>
</dbReference>
<dbReference type="RefSeq" id="WP_068449559.1">
    <property type="nucleotide sequence ID" value="NZ_CANKUV010000005.1"/>
</dbReference>
<dbReference type="PANTHER" id="PTHR13822">
    <property type="entry name" value="ATP SYNTHASE DELTA/EPSILON CHAIN"/>
    <property type="match status" value="1"/>
</dbReference>
<dbReference type="GO" id="GO:0046933">
    <property type="term" value="F:proton-transporting ATP synthase activity, rotational mechanism"/>
    <property type="evidence" value="ECO:0007669"/>
    <property type="project" value="InterPro"/>
</dbReference>
<keyword evidence="7" id="KW-0139">CF(1)</keyword>
<dbReference type="AlphaFoldDB" id="A0A176TCJ8"/>
<dbReference type="OrthoDB" id="5294255at2"/>
<accession>A0A176TCJ8</accession>
<comment type="function">
    <text evidence="1">Produces ATP from ADP in the presence of a proton gradient across the membrane.</text>
</comment>
<dbReference type="GO" id="GO:0045259">
    <property type="term" value="C:proton-transporting ATP synthase complex"/>
    <property type="evidence" value="ECO:0007669"/>
    <property type="project" value="UniProtKB-KW"/>
</dbReference>
<dbReference type="Gene3D" id="2.60.15.10">
    <property type="entry name" value="F0F1 ATP synthase delta/epsilon subunit, N-terminal"/>
    <property type="match status" value="1"/>
</dbReference>
<dbReference type="InterPro" id="IPR020546">
    <property type="entry name" value="ATP_synth_F1_dsu/esu_N"/>
</dbReference>
<evidence type="ECO:0000256" key="7">
    <source>
        <dbReference type="ARBA" id="ARBA00023196"/>
    </source>
</evidence>
<keyword evidence="6" id="KW-0472">Membrane</keyword>
<comment type="subcellular location">
    <subcellularLocation>
        <location evidence="2">Endomembrane system</location>
        <topology evidence="2">Peripheral membrane protein</topology>
    </subcellularLocation>
</comment>
<dbReference type="CDD" id="cd12152">
    <property type="entry name" value="F1-ATPase_delta"/>
    <property type="match status" value="1"/>
</dbReference>
<evidence type="ECO:0000256" key="2">
    <source>
        <dbReference type="ARBA" id="ARBA00004184"/>
    </source>
</evidence>
<keyword evidence="4" id="KW-0813">Transport</keyword>
<dbReference type="STRING" id="1333662.LPB303_08280"/>
<dbReference type="Proteomes" id="UP000076923">
    <property type="component" value="Unassembled WGS sequence"/>
</dbReference>
<proteinExistence type="inferred from homology"/>
<dbReference type="EMBL" id="LVWE01000029">
    <property type="protein sequence ID" value="OAD45381.1"/>
    <property type="molecule type" value="Genomic_DNA"/>
</dbReference>
<feature type="domain" description="ATP synthase F1 complex delta/epsilon subunit N-terminal" evidence="9">
    <location>
        <begin position="1"/>
        <end position="97"/>
    </location>
</feature>
<keyword evidence="11" id="KW-1185">Reference proteome</keyword>
<keyword evidence="5" id="KW-0406">Ion transport</keyword>
<dbReference type="PANTHER" id="PTHR13822:SF10">
    <property type="entry name" value="ATP SYNTHASE EPSILON CHAIN, CHLOROPLASTIC"/>
    <property type="match status" value="1"/>
</dbReference>
<dbReference type="SUPFAM" id="SSF51344">
    <property type="entry name" value="Epsilon subunit of F1F0-ATP synthase N-terminal domain"/>
    <property type="match status" value="1"/>
</dbReference>
<evidence type="ECO:0000256" key="1">
    <source>
        <dbReference type="ARBA" id="ARBA00003543"/>
    </source>
</evidence>
<dbReference type="InterPro" id="IPR036771">
    <property type="entry name" value="ATPsynth_dsu/esu_N"/>
</dbReference>
<dbReference type="GO" id="GO:0012505">
    <property type="term" value="C:endomembrane system"/>
    <property type="evidence" value="ECO:0007669"/>
    <property type="project" value="UniProtKB-SubCell"/>
</dbReference>
<evidence type="ECO:0000256" key="3">
    <source>
        <dbReference type="ARBA" id="ARBA00005712"/>
    </source>
</evidence>
<evidence type="ECO:0000313" key="11">
    <source>
        <dbReference type="Proteomes" id="UP000076923"/>
    </source>
</evidence>
<evidence type="ECO:0000256" key="5">
    <source>
        <dbReference type="ARBA" id="ARBA00023065"/>
    </source>
</evidence>